<keyword evidence="7 9" id="KW-0472">Membrane</keyword>
<keyword evidence="9" id="KW-0830">Ubiquinone</keyword>
<dbReference type="InterPro" id="IPR000440">
    <property type="entry name" value="NADH_UbQ/plastoQ_OxRdtase_su3"/>
</dbReference>
<dbReference type="PANTHER" id="PTHR11058">
    <property type="entry name" value="NADH-UBIQUINONE OXIDOREDUCTASE CHAIN 3"/>
    <property type="match status" value="1"/>
</dbReference>
<dbReference type="EC" id="7.1.1.2" evidence="9"/>
<accession>A0A9E8RTU3</accession>
<evidence type="ECO:0000256" key="5">
    <source>
        <dbReference type="ARBA" id="ARBA00022692"/>
    </source>
</evidence>
<reference evidence="10" key="2">
    <citation type="journal article" date="2022" name="Syst. Entomol.">
        <title>Massive gene rearrangements of mitochondrial genomes and implications for the phylogeny of Trichoptera (Insecta).</title>
        <authorList>
            <person name="Ge X."/>
            <person name="Peng L."/>
            <person name="Vogler A.P."/>
            <person name="Morse J.C."/>
            <person name="Yang L."/>
            <person name="Sun C."/>
            <person name="Wang B."/>
        </authorList>
    </citation>
    <scope>NUCLEOTIDE SEQUENCE</scope>
</reference>
<comment type="subcellular location">
    <subcellularLocation>
        <location evidence="1">Membrane</location>
    </subcellularLocation>
    <subcellularLocation>
        <location evidence="9">Mitochondrion membrane</location>
        <topology evidence="9">Multi-pass membrane protein</topology>
    </subcellularLocation>
</comment>
<comment type="similarity">
    <text evidence="2 9">Belongs to the complex I subunit 3 family.</text>
</comment>
<proteinExistence type="inferred from homology"/>
<feature type="transmembrane region" description="Helical" evidence="9">
    <location>
        <begin position="57"/>
        <end position="80"/>
    </location>
</feature>
<organism evidence="10">
    <name type="scientific">Lepidostoma inops</name>
    <dbReference type="NCBI Taxonomy" id="2904890"/>
    <lineage>
        <taxon>Eukaryota</taxon>
        <taxon>Metazoa</taxon>
        <taxon>Ecdysozoa</taxon>
        <taxon>Arthropoda</taxon>
        <taxon>Hexapoda</taxon>
        <taxon>Insecta</taxon>
        <taxon>Pterygota</taxon>
        <taxon>Neoptera</taxon>
        <taxon>Endopterygota</taxon>
        <taxon>Trichoptera</taxon>
        <taxon>Integripalpia</taxon>
        <taxon>Plenitentoria</taxon>
        <taxon>Phryganeoidea</taxon>
        <taxon>Lepidostomatidae</taxon>
        <taxon>Lepidostomatinae</taxon>
        <taxon>Lepidostoma</taxon>
    </lineage>
</organism>
<comment type="catalytic activity">
    <reaction evidence="8 9">
        <text>a ubiquinone + NADH + 5 H(+)(in) = a ubiquinol + NAD(+) + 4 H(+)(out)</text>
        <dbReference type="Rhea" id="RHEA:29091"/>
        <dbReference type="Rhea" id="RHEA-COMP:9565"/>
        <dbReference type="Rhea" id="RHEA-COMP:9566"/>
        <dbReference type="ChEBI" id="CHEBI:15378"/>
        <dbReference type="ChEBI" id="CHEBI:16389"/>
        <dbReference type="ChEBI" id="CHEBI:17976"/>
        <dbReference type="ChEBI" id="CHEBI:57540"/>
        <dbReference type="ChEBI" id="CHEBI:57945"/>
        <dbReference type="EC" id="7.1.1.2"/>
    </reaction>
</comment>
<evidence type="ECO:0000256" key="6">
    <source>
        <dbReference type="ARBA" id="ARBA00022989"/>
    </source>
</evidence>
<geneLocation type="mitochondrion" evidence="10"/>
<dbReference type="Gene3D" id="1.20.58.1610">
    <property type="entry name" value="NADH:ubiquinone/plastoquinone oxidoreductase, chain 3"/>
    <property type="match status" value="1"/>
</dbReference>
<dbReference type="AlphaFoldDB" id="A0A9E8RTU3"/>
<evidence type="ECO:0000256" key="3">
    <source>
        <dbReference type="ARBA" id="ARBA00021007"/>
    </source>
</evidence>
<evidence type="ECO:0000256" key="9">
    <source>
        <dbReference type="RuleBase" id="RU003640"/>
    </source>
</evidence>
<dbReference type="CTD" id="4537"/>
<evidence type="ECO:0000256" key="1">
    <source>
        <dbReference type="ARBA" id="ARBA00004370"/>
    </source>
</evidence>
<sequence length="117" mass="13843">MKLLSLPVMLAILISMIMMFLSLLISKKSFNDQEKLSTFECGFDSQSTPRMNFSLHFFLILLIFLIFDIEITLIIPMISVIKLNNIFNWFMISTSFLFILIFGLYLEWMQNMLNWSH</sequence>
<dbReference type="RefSeq" id="YP_010586322.1">
    <property type="nucleotide sequence ID" value="NC_069266.1"/>
</dbReference>
<evidence type="ECO:0000256" key="4">
    <source>
        <dbReference type="ARBA" id="ARBA00022448"/>
    </source>
</evidence>
<dbReference type="GO" id="GO:0008137">
    <property type="term" value="F:NADH dehydrogenase (ubiquinone) activity"/>
    <property type="evidence" value="ECO:0007669"/>
    <property type="project" value="UniProtKB-UniRule"/>
</dbReference>
<keyword evidence="9" id="KW-0249">Electron transport</keyword>
<dbReference type="PANTHER" id="PTHR11058:SF9">
    <property type="entry name" value="NADH-UBIQUINONE OXIDOREDUCTASE CHAIN 3"/>
    <property type="match status" value="1"/>
</dbReference>
<dbReference type="GO" id="GO:0030964">
    <property type="term" value="C:NADH dehydrogenase complex"/>
    <property type="evidence" value="ECO:0007669"/>
    <property type="project" value="TreeGrafter"/>
</dbReference>
<feature type="transmembrane region" description="Helical" evidence="9">
    <location>
        <begin position="86"/>
        <end position="106"/>
    </location>
</feature>
<dbReference type="InterPro" id="IPR038430">
    <property type="entry name" value="NDAH_ubi_oxred_su3_sf"/>
</dbReference>
<evidence type="ECO:0000313" key="10">
    <source>
        <dbReference type="EMBL" id="UZZ44097.1"/>
    </source>
</evidence>
<dbReference type="GO" id="GO:0031966">
    <property type="term" value="C:mitochondrial membrane"/>
    <property type="evidence" value="ECO:0007669"/>
    <property type="project" value="UniProtKB-SubCell"/>
</dbReference>
<keyword evidence="4 9" id="KW-0813">Transport</keyword>
<dbReference type="GeneID" id="77425908"/>
<evidence type="ECO:0000256" key="7">
    <source>
        <dbReference type="ARBA" id="ARBA00023136"/>
    </source>
</evidence>
<evidence type="ECO:0000256" key="2">
    <source>
        <dbReference type="ARBA" id="ARBA00008472"/>
    </source>
</evidence>
<dbReference type="EMBL" id="OL678027">
    <property type="protein sequence ID" value="UZZ44097.1"/>
    <property type="molecule type" value="Genomic_DNA"/>
</dbReference>
<keyword evidence="9 10" id="KW-0496">Mitochondrion</keyword>
<reference evidence="10" key="1">
    <citation type="submission" date="2021-11" db="EMBL/GenBank/DDBJ databases">
        <authorList>
            <person name="Ge X.-Y."/>
            <person name="Peng L."/>
            <person name="Sun C.-H."/>
            <person name="Wang B.-X."/>
        </authorList>
    </citation>
    <scope>NUCLEOTIDE SEQUENCE</scope>
</reference>
<keyword evidence="6 9" id="KW-1133">Transmembrane helix</keyword>
<keyword evidence="9" id="KW-1278">Translocase</keyword>
<keyword evidence="9" id="KW-0520">NAD</keyword>
<feature type="transmembrane region" description="Helical" evidence="9">
    <location>
        <begin position="6"/>
        <end position="25"/>
    </location>
</feature>
<evidence type="ECO:0000256" key="8">
    <source>
        <dbReference type="ARBA" id="ARBA00049551"/>
    </source>
</evidence>
<protein>
    <recommendedName>
        <fullName evidence="3 9">NADH-ubiquinone oxidoreductase chain 3</fullName>
        <ecNumber evidence="9">7.1.1.2</ecNumber>
    </recommendedName>
</protein>
<comment type="function">
    <text evidence="9">Core subunit of the mitochondrial membrane respiratory chain NADH dehydrogenase (Complex I) which catalyzes electron transfer from NADH through the respiratory chain, using ubiquinone as an electron acceptor. Essential for the catalytic activity of complex I.</text>
</comment>
<dbReference type="Pfam" id="PF00507">
    <property type="entry name" value="Oxidored_q4"/>
    <property type="match status" value="1"/>
</dbReference>
<name>A0A9E8RTU3_9NEOP</name>
<gene>
    <name evidence="10" type="primary">ND3</name>
</gene>
<keyword evidence="9" id="KW-0679">Respiratory chain</keyword>
<keyword evidence="5 9" id="KW-0812">Transmembrane</keyword>